<reference evidence="9 10" key="1">
    <citation type="submission" date="2018-12" db="EMBL/GenBank/DDBJ databases">
        <authorList>
            <person name="Yu L."/>
        </authorList>
    </citation>
    <scope>NUCLEOTIDE SEQUENCE [LARGE SCALE GENOMIC DNA]</scope>
    <source>
        <strain evidence="9 10">HAW-EB2</strain>
    </source>
</reference>
<evidence type="ECO:0000256" key="2">
    <source>
        <dbReference type="ARBA" id="ARBA00022636"/>
    </source>
</evidence>
<dbReference type="SUPFAM" id="SSF55073">
    <property type="entry name" value="Nucleotide cyclase"/>
    <property type="match status" value="1"/>
</dbReference>
<evidence type="ECO:0000256" key="3">
    <source>
        <dbReference type="SAM" id="Phobius"/>
    </source>
</evidence>
<dbReference type="InterPro" id="IPR043128">
    <property type="entry name" value="Rev_trsase/Diguanyl_cyclase"/>
</dbReference>
<dbReference type="InterPro" id="IPR035965">
    <property type="entry name" value="PAS-like_dom_sf"/>
</dbReference>
<dbReference type="FunFam" id="3.20.20.450:FF:000001">
    <property type="entry name" value="Cyclic di-GMP phosphodiesterase yahA"/>
    <property type="match status" value="1"/>
</dbReference>
<keyword evidence="3" id="KW-1133">Transmembrane helix</keyword>
<dbReference type="CDD" id="cd00130">
    <property type="entry name" value="PAS"/>
    <property type="match status" value="1"/>
</dbReference>
<dbReference type="Gene3D" id="3.20.20.450">
    <property type="entry name" value="EAL domain"/>
    <property type="match status" value="1"/>
</dbReference>
<dbReference type="Gene3D" id="3.30.70.270">
    <property type="match status" value="1"/>
</dbReference>
<dbReference type="Proteomes" id="UP000267448">
    <property type="component" value="Unassembled WGS sequence"/>
</dbReference>
<feature type="domain" description="HAMP" evidence="7">
    <location>
        <begin position="453"/>
        <end position="507"/>
    </location>
</feature>
<dbReference type="PROSITE" id="PS50883">
    <property type="entry name" value="EAL"/>
    <property type="match status" value="1"/>
</dbReference>
<dbReference type="AlphaFoldDB" id="A0A3S0IKN2"/>
<dbReference type="InterPro" id="IPR000700">
    <property type="entry name" value="PAS-assoc_C"/>
</dbReference>
<dbReference type="InterPro" id="IPR052155">
    <property type="entry name" value="Biofilm_reg_signaling"/>
</dbReference>
<dbReference type="EMBL" id="RXNU01000013">
    <property type="protein sequence ID" value="RTR37370.1"/>
    <property type="molecule type" value="Genomic_DNA"/>
</dbReference>
<dbReference type="SMART" id="SM00086">
    <property type="entry name" value="PAC"/>
    <property type="match status" value="1"/>
</dbReference>
<dbReference type="SUPFAM" id="SSF55785">
    <property type="entry name" value="PYP-like sensor domain (PAS domain)"/>
    <property type="match status" value="1"/>
</dbReference>
<dbReference type="Gene3D" id="3.30.450.20">
    <property type="entry name" value="PAS domain"/>
    <property type="match status" value="1"/>
</dbReference>
<dbReference type="GO" id="GO:0007165">
    <property type="term" value="P:signal transduction"/>
    <property type="evidence" value="ECO:0007669"/>
    <property type="project" value="InterPro"/>
</dbReference>
<dbReference type="Pfam" id="PF00563">
    <property type="entry name" value="EAL"/>
    <property type="match status" value="1"/>
</dbReference>
<protein>
    <recommendedName>
        <fullName evidence="1">cyclic-guanylate-specific phosphodiesterase</fullName>
        <ecNumber evidence="1">3.1.4.52</ecNumber>
    </recommendedName>
</protein>
<dbReference type="InterPro" id="IPR003660">
    <property type="entry name" value="HAMP_dom"/>
</dbReference>
<dbReference type="PANTHER" id="PTHR44757:SF2">
    <property type="entry name" value="BIOFILM ARCHITECTURE MAINTENANCE PROTEIN MBAA"/>
    <property type="match status" value="1"/>
</dbReference>
<evidence type="ECO:0000313" key="9">
    <source>
        <dbReference type="EMBL" id="RTR37370.1"/>
    </source>
</evidence>
<dbReference type="NCBIfam" id="TIGR00254">
    <property type="entry name" value="GGDEF"/>
    <property type="match status" value="1"/>
</dbReference>
<evidence type="ECO:0000313" key="10">
    <source>
        <dbReference type="Proteomes" id="UP000267448"/>
    </source>
</evidence>
<keyword evidence="10" id="KW-1185">Reference proteome</keyword>
<dbReference type="InterPro" id="IPR000160">
    <property type="entry name" value="GGDEF_dom"/>
</dbReference>
<dbReference type="Gene3D" id="6.10.340.10">
    <property type="match status" value="1"/>
</dbReference>
<dbReference type="Pfam" id="PF08376">
    <property type="entry name" value="NIT"/>
    <property type="match status" value="1"/>
</dbReference>
<organism evidence="9 10">
    <name type="scientific">Shewanella canadensis</name>
    <dbReference type="NCBI Taxonomy" id="271096"/>
    <lineage>
        <taxon>Bacteria</taxon>
        <taxon>Pseudomonadati</taxon>
        <taxon>Pseudomonadota</taxon>
        <taxon>Gammaproteobacteria</taxon>
        <taxon>Alteromonadales</taxon>
        <taxon>Shewanellaceae</taxon>
        <taxon>Shewanella</taxon>
    </lineage>
</organism>
<dbReference type="PROSITE" id="PS50113">
    <property type="entry name" value="PAC"/>
    <property type="match status" value="1"/>
</dbReference>
<dbReference type="GO" id="GO:0071111">
    <property type="term" value="F:cyclic-guanylate-specific phosphodiesterase activity"/>
    <property type="evidence" value="ECO:0007669"/>
    <property type="project" value="UniProtKB-EC"/>
</dbReference>
<dbReference type="Pfam" id="PF00672">
    <property type="entry name" value="HAMP"/>
    <property type="match status" value="1"/>
</dbReference>
<accession>A0A3S0IKN2</accession>
<evidence type="ECO:0000259" key="5">
    <source>
        <dbReference type="PROSITE" id="PS50113"/>
    </source>
</evidence>
<dbReference type="CDD" id="cd01948">
    <property type="entry name" value="EAL"/>
    <property type="match status" value="1"/>
</dbReference>
<dbReference type="Pfam" id="PF13426">
    <property type="entry name" value="PAS_9"/>
    <property type="match status" value="1"/>
</dbReference>
<dbReference type="PANTHER" id="PTHR44757">
    <property type="entry name" value="DIGUANYLATE CYCLASE DGCP"/>
    <property type="match status" value="1"/>
</dbReference>
<dbReference type="Pfam" id="PF00990">
    <property type="entry name" value="GGDEF"/>
    <property type="match status" value="1"/>
</dbReference>
<dbReference type="SMART" id="SM00267">
    <property type="entry name" value="GGDEF"/>
    <property type="match status" value="1"/>
</dbReference>
<dbReference type="InterPro" id="IPR001610">
    <property type="entry name" value="PAC"/>
</dbReference>
<feature type="domain" description="GGDEF" evidence="8">
    <location>
        <begin position="664"/>
        <end position="797"/>
    </location>
</feature>
<dbReference type="SMART" id="SM00304">
    <property type="entry name" value="HAMP"/>
    <property type="match status" value="1"/>
</dbReference>
<keyword evidence="3" id="KW-0472">Membrane</keyword>
<dbReference type="InterPro" id="IPR000014">
    <property type="entry name" value="PAS"/>
</dbReference>
<dbReference type="GO" id="GO:0016020">
    <property type="term" value="C:membrane"/>
    <property type="evidence" value="ECO:0007669"/>
    <property type="project" value="InterPro"/>
</dbReference>
<keyword evidence="3" id="KW-0812">Transmembrane</keyword>
<gene>
    <name evidence="9" type="ORF">EKG38_19435</name>
</gene>
<dbReference type="PROSITE" id="PS50887">
    <property type="entry name" value="GGDEF"/>
    <property type="match status" value="1"/>
</dbReference>
<evidence type="ECO:0000259" key="8">
    <source>
        <dbReference type="PROSITE" id="PS50887"/>
    </source>
</evidence>
<dbReference type="PROSITE" id="PS50112">
    <property type="entry name" value="PAS"/>
    <property type="match status" value="1"/>
</dbReference>
<sequence length="1076" mass="123225">MSSVMNWLSLKQKLILFASIPMLLLTLFGSMGMLHLADSYQSAQKNSLAIEITQKVENLIFELQKERGLSAGYIGSAGDKYQKRLTTQRVNTDKHLSHLLTGQAIQQLYRALKGNQNQIAPLRDSLNQIKTMSHEIILVREDVTRKLEKESFHFYSEFNHQLLIFISQLQQQTEDVPQARAYNDLINVLMIQELAGKERGLMNRLLSANLMEAGAYIGINTIEHELDHAVSQLLSTAIDENRILIKDLLASKSNLDYLLMRQHVKTQIELIEQAQEMSVSMGYGGLIHDFKNYLLRGDQQYLDSFNKNLKQINFQLARFRQHSDLTDKQISAIEQIAETINNYDIHIDQLQILKQQKLTIAEQDNRIRIDDEPMLNALSLLQYQAPSVDSEVWWEIASERINHLHRVSSVITDEVAKLSSQQKNQSIIYLVTGILTALFTILLLFLLGRSMVRNLVGSIASIANDMQKMAHDPHLELTVPVRGNDEIARMSQALNLMLKERLKANRQLNLAAAVFDYSAEGIMVTDRDNHIELINPAFTQITGYSLEDVKGRNPSVLNSNQQPHHFYDAMWKSLKELDKWEGEIWNKRKDGQVYPEYLAITVVRDEAGEITHHIGLFLDISNRKKYEQDIWYKTNYDPLTNLANRHQYSLKIQQEMSVAKQQSQQLAILFIDLDRFKYTNDIYGHAVGNELLCLVAARLESLLGKHDFVARLSGDEFVIILSNVKQRNEVRQFVENVIDHLSSPFGLSNNELMISASIGVSLFPENGDDGELLTRNAETAMYQAKGDGRNSYRYFSADMNSNMLERVQLEQRLRHAVLQEEFCLFYQPIVNMDDRSIIGVEALIRWRDPKYGLISPDKFIPVAEETGLIEPIGEWVLQQALTDLSHWHANGFMINMAINVSGRQLINSNQISFDTLLDSMLKRHKIAPRYLHIEITESMLMDDTEQCQQKLEAIRDLGIDIYIDDFGTGYSSLSYLKRFPISVIKIDKSFVDNMLERQSDANLIKAIVMMGQSLELQLVAEGIETEEQWEFLQNLGCNFGQGYLISRPRPIDELTELLVDNLKPAQEVELKRCSAL</sequence>
<dbReference type="EC" id="3.1.4.52" evidence="1"/>
<dbReference type="InterPro" id="IPR035919">
    <property type="entry name" value="EAL_sf"/>
</dbReference>
<dbReference type="InterPro" id="IPR013587">
    <property type="entry name" value="Nitrate/nitrite_sensing"/>
</dbReference>
<name>A0A3S0IKN2_9GAMM</name>
<dbReference type="SMART" id="SM00052">
    <property type="entry name" value="EAL"/>
    <property type="match status" value="1"/>
</dbReference>
<feature type="transmembrane region" description="Helical" evidence="3">
    <location>
        <begin position="427"/>
        <end position="447"/>
    </location>
</feature>
<comment type="caution">
    <text evidence="9">The sequence shown here is derived from an EMBL/GenBank/DDBJ whole genome shotgun (WGS) entry which is preliminary data.</text>
</comment>
<feature type="domain" description="EAL" evidence="6">
    <location>
        <begin position="806"/>
        <end position="1062"/>
    </location>
</feature>
<feature type="domain" description="PAC" evidence="5">
    <location>
        <begin position="578"/>
        <end position="632"/>
    </location>
</feature>
<dbReference type="OrthoDB" id="9799509at2"/>
<evidence type="ECO:0000259" key="4">
    <source>
        <dbReference type="PROSITE" id="PS50112"/>
    </source>
</evidence>
<proteinExistence type="predicted"/>
<evidence type="ECO:0000259" key="7">
    <source>
        <dbReference type="PROSITE" id="PS50885"/>
    </source>
</evidence>
<dbReference type="CDD" id="cd06225">
    <property type="entry name" value="HAMP"/>
    <property type="match status" value="1"/>
</dbReference>
<dbReference type="PROSITE" id="PS50885">
    <property type="entry name" value="HAMP"/>
    <property type="match status" value="1"/>
</dbReference>
<dbReference type="InterPro" id="IPR001633">
    <property type="entry name" value="EAL_dom"/>
</dbReference>
<evidence type="ECO:0000256" key="1">
    <source>
        <dbReference type="ARBA" id="ARBA00012282"/>
    </source>
</evidence>
<feature type="domain" description="PAS" evidence="4">
    <location>
        <begin position="507"/>
        <end position="553"/>
    </location>
</feature>
<evidence type="ECO:0000259" key="6">
    <source>
        <dbReference type="PROSITE" id="PS50883"/>
    </source>
</evidence>
<keyword evidence="2" id="KW-0973">c-di-GMP</keyword>
<dbReference type="RefSeq" id="WP_126522152.1">
    <property type="nucleotide sequence ID" value="NZ_RXNU01000013.1"/>
</dbReference>
<dbReference type="InterPro" id="IPR029787">
    <property type="entry name" value="Nucleotide_cyclase"/>
</dbReference>
<dbReference type="SUPFAM" id="SSF141868">
    <property type="entry name" value="EAL domain-like"/>
    <property type="match status" value="1"/>
</dbReference>
<dbReference type="NCBIfam" id="TIGR00229">
    <property type="entry name" value="sensory_box"/>
    <property type="match status" value="1"/>
</dbReference>
<dbReference type="SMART" id="SM00091">
    <property type="entry name" value="PAS"/>
    <property type="match status" value="1"/>
</dbReference>
<dbReference type="CDD" id="cd01949">
    <property type="entry name" value="GGDEF"/>
    <property type="match status" value="1"/>
</dbReference>